<dbReference type="EMBL" id="CP043494">
    <property type="protein sequence ID" value="WNG43764.1"/>
    <property type="molecule type" value="Genomic_DNA"/>
</dbReference>
<accession>A0ABY9WJ07</accession>
<dbReference type="InterPro" id="IPR000408">
    <property type="entry name" value="Reg_chr_condens"/>
</dbReference>
<keyword evidence="1" id="KW-0677">Repeat</keyword>
<proteinExistence type="predicted"/>
<name>A0ABY9WJ07_9BACT</name>
<protein>
    <submittedName>
        <fullName evidence="4">Chromosome condensation regulator RCC1</fullName>
    </submittedName>
</protein>
<dbReference type="PRINTS" id="PR00633">
    <property type="entry name" value="RCCNDNSATION"/>
</dbReference>
<dbReference type="InterPro" id="IPR013783">
    <property type="entry name" value="Ig-like_fold"/>
</dbReference>
<dbReference type="Gene3D" id="2.130.10.30">
    <property type="entry name" value="Regulator of chromosome condensation 1/beta-lactamase-inhibitor protein II"/>
    <property type="match status" value="2"/>
</dbReference>
<evidence type="ECO:0000313" key="4">
    <source>
        <dbReference type="EMBL" id="WNG43764.1"/>
    </source>
</evidence>
<dbReference type="Pfam" id="PF13540">
    <property type="entry name" value="RCC1_2"/>
    <property type="match status" value="2"/>
</dbReference>
<organism evidence="4 5">
    <name type="scientific">Archangium minus</name>
    <dbReference type="NCBI Taxonomy" id="83450"/>
    <lineage>
        <taxon>Bacteria</taxon>
        <taxon>Pseudomonadati</taxon>
        <taxon>Myxococcota</taxon>
        <taxon>Myxococcia</taxon>
        <taxon>Myxococcales</taxon>
        <taxon>Cystobacterineae</taxon>
        <taxon>Archangiaceae</taxon>
        <taxon>Archangium</taxon>
    </lineage>
</organism>
<dbReference type="Pfam" id="PF25390">
    <property type="entry name" value="WD40_RLD"/>
    <property type="match status" value="1"/>
</dbReference>
<keyword evidence="5" id="KW-1185">Reference proteome</keyword>
<evidence type="ECO:0000313" key="5">
    <source>
        <dbReference type="Proteomes" id="UP001611383"/>
    </source>
</evidence>
<feature type="region of interest" description="Disordered" evidence="2">
    <location>
        <begin position="215"/>
        <end position="241"/>
    </location>
</feature>
<dbReference type="PANTHER" id="PTHR45622:SF70">
    <property type="entry name" value="SECRETION-REGULATING GUANINE NUCLEOTIDE EXCHANGE FACTOR"/>
    <property type="match status" value="1"/>
</dbReference>
<reference evidence="4 5" key="1">
    <citation type="submission" date="2019-08" db="EMBL/GenBank/DDBJ databases">
        <title>Archangium and Cystobacter genomes.</title>
        <authorList>
            <person name="Chen I.-C.K."/>
            <person name="Wielgoss S."/>
        </authorList>
    </citation>
    <scope>NUCLEOTIDE SEQUENCE [LARGE SCALE GENOMIC DNA]</scope>
    <source>
        <strain evidence="4 5">Cbm 6</strain>
    </source>
</reference>
<evidence type="ECO:0000256" key="2">
    <source>
        <dbReference type="SAM" id="MobiDB-lite"/>
    </source>
</evidence>
<dbReference type="Gene3D" id="2.60.40.10">
    <property type="entry name" value="Immunoglobulins"/>
    <property type="match status" value="1"/>
</dbReference>
<dbReference type="PANTHER" id="PTHR45622">
    <property type="entry name" value="UBIQUITIN-PROTEIN LIGASE E3A-RELATED"/>
    <property type="match status" value="1"/>
</dbReference>
<dbReference type="Proteomes" id="UP001611383">
    <property type="component" value="Chromosome"/>
</dbReference>
<feature type="compositionally biased region" description="Polar residues" evidence="2">
    <location>
        <begin position="225"/>
        <end position="238"/>
    </location>
</feature>
<dbReference type="SUPFAM" id="SSF50985">
    <property type="entry name" value="RCC1/BLIP-II"/>
    <property type="match status" value="1"/>
</dbReference>
<sequence length="506" mass="52389">MRYRQGFPPGTCSGEGRAMFRHIPRALLGAALLWGCGDKPSPDLTPPSVLLTTPREVWRQRVRLTGLAGDDTGVERLTWWLNGGEAQVLESTAAEGGRAFSLELLSRPGANTLVVRAEDAAGNVTDASTSFQVSFGPLVSAGGLHGGTVRGGQLYTWGQNTQGQLGLGDTTARPLPTVVADLSQVASIAFNSNTSLAIREDGSVWTWGANASGQLGLGTPPVDGQTRTPDTQARNRPTQVPGLTGAVSGALGFSHALVLLADGSVVAFGKNNNGQLGDGTTTDRDYPVRVLGLTDVVKLAGGSQQSVALKRDGTVWAWGNNDSGNLGQGAEDTVAHPEPAQVPGLSGVVDIASGREHMLALHTDGTVSAWGLNASGQVGNGEGGTGLEVYAPVKVVGLTDVVAVYANSNFSLALKADGTLWGFGQNFNGQLGNGQSGKDYQADPLADTAVVGLSDLRDVAAGSTFGLGLRRDGLLFGWGWNSNGSLGNDELQNNWSFAEPVKVKLP</sequence>
<gene>
    <name evidence="4" type="ORF">F0U60_06390</name>
</gene>
<dbReference type="PROSITE" id="PS50012">
    <property type="entry name" value="RCC1_3"/>
    <property type="match status" value="7"/>
</dbReference>
<dbReference type="InterPro" id="IPR051709">
    <property type="entry name" value="Ub-ligase/GTPase-reg"/>
</dbReference>
<dbReference type="InterPro" id="IPR009091">
    <property type="entry name" value="RCC1/BLIP-II"/>
</dbReference>
<dbReference type="InterPro" id="IPR058923">
    <property type="entry name" value="RCC1-like_dom"/>
</dbReference>
<evidence type="ECO:0000259" key="3">
    <source>
        <dbReference type="Pfam" id="PF25390"/>
    </source>
</evidence>
<feature type="domain" description="RCC1-like" evidence="3">
    <location>
        <begin position="139"/>
        <end position="383"/>
    </location>
</feature>
<evidence type="ECO:0000256" key="1">
    <source>
        <dbReference type="ARBA" id="ARBA00022737"/>
    </source>
</evidence>